<accession>A0A4R4TF24</accession>
<reference evidence="1 2" key="1">
    <citation type="submission" date="2019-03" db="EMBL/GenBank/DDBJ databases">
        <title>Draft genome sequences of novel Actinobacteria.</title>
        <authorList>
            <person name="Sahin N."/>
            <person name="Ay H."/>
            <person name="Saygin H."/>
        </authorList>
    </citation>
    <scope>NUCLEOTIDE SEQUENCE [LARGE SCALE GENOMIC DNA]</scope>
    <source>
        <strain evidence="1 2">DSM 41900</strain>
    </source>
</reference>
<protein>
    <submittedName>
        <fullName evidence="1">Uncharacterized protein</fullName>
    </submittedName>
</protein>
<evidence type="ECO:0000313" key="1">
    <source>
        <dbReference type="EMBL" id="TDC76161.1"/>
    </source>
</evidence>
<sequence length="198" mass="22188">MGRTPGMPLAVHRLLPSLIGERRLLNIDDIPFRRIVRWLRTGAEVDRPTEVTAQWSDDPEETKAEFPCSDPGAPVLGPEAVAALGGGLAAAGTLLPVHTGEAKDMYVLLLVEQVVDCLDQRRSSRPRKRNGEIKQAVFHPEAVPADLAAFRIPEFRGAVFWNDWAARRLLELLGDDLEDRLCWSEDRSRRPHPDPWAF</sequence>
<name>A0A4R4TF24_9ACTN</name>
<dbReference type="AlphaFoldDB" id="A0A4R4TF24"/>
<comment type="caution">
    <text evidence="1">The sequence shown here is derived from an EMBL/GenBank/DDBJ whole genome shotgun (WGS) entry which is preliminary data.</text>
</comment>
<evidence type="ECO:0000313" key="2">
    <source>
        <dbReference type="Proteomes" id="UP000295345"/>
    </source>
</evidence>
<keyword evidence="2" id="KW-1185">Reference proteome</keyword>
<organism evidence="1 2">
    <name type="scientific">Streptomyces hainanensis</name>
    <dbReference type="NCBI Taxonomy" id="402648"/>
    <lineage>
        <taxon>Bacteria</taxon>
        <taxon>Bacillati</taxon>
        <taxon>Actinomycetota</taxon>
        <taxon>Actinomycetes</taxon>
        <taxon>Kitasatosporales</taxon>
        <taxon>Streptomycetaceae</taxon>
        <taxon>Streptomyces</taxon>
    </lineage>
</organism>
<gene>
    <name evidence="1" type="ORF">E1283_10450</name>
</gene>
<dbReference type="Proteomes" id="UP000295345">
    <property type="component" value="Unassembled WGS sequence"/>
</dbReference>
<dbReference type="OrthoDB" id="4128951at2"/>
<proteinExistence type="predicted"/>
<dbReference type="EMBL" id="SMKI01000083">
    <property type="protein sequence ID" value="TDC76161.1"/>
    <property type="molecule type" value="Genomic_DNA"/>
</dbReference>